<dbReference type="PROSITE" id="PS00187">
    <property type="entry name" value="TPP_ENZYMES"/>
    <property type="match status" value="1"/>
</dbReference>
<gene>
    <name evidence="6" type="ORF">CEY11_03675</name>
</gene>
<dbReference type="SUPFAM" id="SSF52518">
    <property type="entry name" value="Thiamin diphosphate-binding fold (THDP-binding)"/>
    <property type="match status" value="1"/>
</dbReference>
<protein>
    <recommendedName>
        <fullName evidence="5">Thiamine pyrophosphate enzyme TPP-binding domain-containing protein</fullName>
    </recommendedName>
</protein>
<dbReference type="PANTHER" id="PTHR42818">
    <property type="entry name" value="SULFOPYRUVATE DECARBOXYLASE SUBUNIT ALPHA"/>
    <property type="match status" value="1"/>
</dbReference>
<dbReference type="Gene3D" id="3.40.50.970">
    <property type="match status" value="1"/>
</dbReference>
<dbReference type="Pfam" id="PF02775">
    <property type="entry name" value="TPP_enzyme_C"/>
    <property type="match status" value="1"/>
</dbReference>
<dbReference type="GO" id="GO:0030976">
    <property type="term" value="F:thiamine pyrophosphate binding"/>
    <property type="evidence" value="ECO:0007669"/>
    <property type="project" value="InterPro"/>
</dbReference>
<keyword evidence="3" id="KW-0456">Lyase</keyword>
<dbReference type="PANTHER" id="PTHR42818:SF1">
    <property type="entry name" value="SULFOPYRUVATE DECARBOXYLASE"/>
    <property type="match status" value="1"/>
</dbReference>
<keyword evidence="2" id="KW-0786">Thiamine pyrophosphate</keyword>
<dbReference type="AlphaFoldDB" id="A0A225MXE0"/>
<dbReference type="InterPro" id="IPR011766">
    <property type="entry name" value="TPP_enzyme_TPP-bd"/>
</dbReference>
<dbReference type="InterPro" id="IPR051818">
    <property type="entry name" value="TPP_dependent_decarboxylase"/>
</dbReference>
<sequence>MLSTERRDCAELNRFRMTQLLVEKLSDRDAVIGGIGNTNFDLWASGQRERNFYMLGSMGLASAIGMGVAIAQPERRTYVLEGDGSLLMQLGTLGTLAASKAKNLAVIVWDNGVYQITGSQQTLTSGFVDLVGVARACGIGKSYWAKDEDSFSRIIEQTRVEDGPWLIGVRTDGEKPAGVTERDPSKIRQRFMQAIAS</sequence>
<feature type="transmembrane region" description="Helical" evidence="4">
    <location>
        <begin position="52"/>
        <end position="71"/>
    </location>
</feature>
<keyword evidence="4" id="KW-1133">Transmembrane helix</keyword>
<dbReference type="InterPro" id="IPR000399">
    <property type="entry name" value="TPP-bd_CS"/>
</dbReference>
<comment type="caution">
    <text evidence="6">The sequence shown here is derived from an EMBL/GenBank/DDBJ whole genome shotgun (WGS) entry which is preliminary data.</text>
</comment>
<evidence type="ECO:0000256" key="2">
    <source>
        <dbReference type="ARBA" id="ARBA00023052"/>
    </source>
</evidence>
<name>A0A225MXE0_9BURK</name>
<keyword evidence="4" id="KW-0812">Transmembrane</keyword>
<dbReference type="GO" id="GO:0044281">
    <property type="term" value="P:small molecule metabolic process"/>
    <property type="evidence" value="ECO:0007669"/>
    <property type="project" value="UniProtKB-ARBA"/>
</dbReference>
<evidence type="ECO:0000313" key="6">
    <source>
        <dbReference type="EMBL" id="OWT65895.1"/>
    </source>
</evidence>
<evidence type="ECO:0000256" key="3">
    <source>
        <dbReference type="ARBA" id="ARBA00023239"/>
    </source>
</evidence>
<keyword evidence="1" id="KW-0210">Decarboxylase</keyword>
<dbReference type="InterPro" id="IPR029061">
    <property type="entry name" value="THDP-binding"/>
</dbReference>
<evidence type="ECO:0000256" key="4">
    <source>
        <dbReference type="SAM" id="Phobius"/>
    </source>
</evidence>
<evidence type="ECO:0000313" key="7">
    <source>
        <dbReference type="Proteomes" id="UP000214603"/>
    </source>
</evidence>
<dbReference type="EMBL" id="NJIH01000002">
    <property type="protein sequence ID" value="OWT65895.1"/>
    <property type="molecule type" value="Genomic_DNA"/>
</dbReference>
<feature type="domain" description="Thiamine pyrophosphate enzyme TPP-binding" evidence="5">
    <location>
        <begin position="49"/>
        <end position="168"/>
    </location>
</feature>
<proteinExistence type="predicted"/>
<dbReference type="GO" id="GO:0016831">
    <property type="term" value="F:carboxy-lyase activity"/>
    <property type="evidence" value="ECO:0007669"/>
    <property type="project" value="UniProtKB-KW"/>
</dbReference>
<organism evidence="6 7">
    <name type="scientific">Candidimonas nitroreducens</name>
    <dbReference type="NCBI Taxonomy" id="683354"/>
    <lineage>
        <taxon>Bacteria</taxon>
        <taxon>Pseudomonadati</taxon>
        <taxon>Pseudomonadota</taxon>
        <taxon>Betaproteobacteria</taxon>
        <taxon>Burkholderiales</taxon>
        <taxon>Alcaligenaceae</taxon>
        <taxon>Candidimonas</taxon>
    </lineage>
</organism>
<keyword evidence="4" id="KW-0472">Membrane</keyword>
<accession>A0A225MXE0</accession>
<evidence type="ECO:0000256" key="1">
    <source>
        <dbReference type="ARBA" id="ARBA00022793"/>
    </source>
</evidence>
<dbReference type="Proteomes" id="UP000214603">
    <property type="component" value="Unassembled WGS sequence"/>
</dbReference>
<keyword evidence="7" id="KW-1185">Reference proteome</keyword>
<dbReference type="GO" id="GO:0000287">
    <property type="term" value="F:magnesium ion binding"/>
    <property type="evidence" value="ECO:0007669"/>
    <property type="project" value="InterPro"/>
</dbReference>
<evidence type="ECO:0000259" key="5">
    <source>
        <dbReference type="Pfam" id="PF02775"/>
    </source>
</evidence>
<dbReference type="NCBIfam" id="NF004813">
    <property type="entry name" value="PRK06163.1"/>
    <property type="match status" value="1"/>
</dbReference>
<dbReference type="OrthoDB" id="6843902at2"/>
<reference evidence="7" key="1">
    <citation type="submission" date="2017-06" db="EMBL/GenBank/DDBJ databases">
        <title>Herbaspirillum phytohormonus sp. nov., isolated from the root nodule of Robinia pseudoacacia in lead-zinc mine.</title>
        <authorList>
            <person name="Fan M."/>
            <person name="Lin Y."/>
        </authorList>
    </citation>
    <scope>NUCLEOTIDE SEQUENCE [LARGE SCALE GENOMIC DNA]</scope>
    <source>
        <strain evidence="7">SC-089</strain>
    </source>
</reference>